<dbReference type="InterPro" id="IPR029063">
    <property type="entry name" value="SAM-dependent_MTases_sf"/>
</dbReference>
<dbReference type="Gene3D" id="1.10.287.1890">
    <property type="match status" value="1"/>
</dbReference>
<accession>A0A1I5NHR9</accession>
<dbReference type="AlphaFoldDB" id="A0A1I5NHR9"/>
<reference evidence="2" key="1">
    <citation type="submission" date="2016-10" db="EMBL/GenBank/DDBJ databases">
        <authorList>
            <person name="Varghese N."/>
            <person name="Submissions S."/>
        </authorList>
    </citation>
    <scope>NUCLEOTIDE SEQUENCE [LARGE SCALE GENOMIC DNA]</scope>
    <source>
        <strain evidence="2">S7</strain>
    </source>
</reference>
<dbReference type="Gene3D" id="3.40.50.150">
    <property type="entry name" value="Vaccinia Virus protein VP39"/>
    <property type="match status" value="1"/>
</dbReference>
<dbReference type="OrthoDB" id="5881184at2"/>
<dbReference type="SUPFAM" id="SSF53335">
    <property type="entry name" value="S-adenosyl-L-methionine-dependent methyltransferases"/>
    <property type="match status" value="1"/>
</dbReference>
<keyword evidence="2" id="KW-1185">Reference proteome</keyword>
<dbReference type="GO" id="GO:0032259">
    <property type="term" value="P:methylation"/>
    <property type="evidence" value="ECO:0007669"/>
    <property type="project" value="UniProtKB-KW"/>
</dbReference>
<name>A0A1I5NHR9_9BACI</name>
<dbReference type="Pfam" id="PF04816">
    <property type="entry name" value="TrmK"/>
    <property type="match status" value="1"/>
</dbReference>
<dbReference type="STRING" id="1884432.SAMN05518683_103147"/>
<sequence>MSSFFSHVKRGIHETMNHDNIPKRLRVVAEHIRAGSVIADIGTDHGAVPIFALKQNLAASAAACDVNDGPLAAARRNIQEEQLEEWISVCSGDGLHALQEGDDVDTVIISGMGGTLISSILEDGQTILDGVGHLILQPNMGAVNIRRWLRTNGWKLESEDIIEENNRIYEILTAIPGKADSPYSSTPLMREAEMLFGPFLMKEQNDAFRKKWTREKEQWKRVLHQLKKAGQPGQVEEKKQELMRKIRLAEEVLPDENS</sequence>
<dbReference type="PANTHER" id="PTHR38451">
    <property type="entry name" value="TRNA (ADENINE(22)-N(1))-METHYLTRANSFERASE"/>
    <property type="match status" value="1"/>
</dbReference>
<evidence type="ECO:0000313" key="2">
    <source>
        <dbReference type="Proteomes" id="UP000198892"/>
    </source>
</evidence>
<gene>
    <name evidence="1" type="ORF">SAMN05518683_103147</name>
</gene>
<dbReference type="PANTHER" id="PTHR38451:SF1">
    <property type="entry name" value="TRNA (ADENINE(22)-N(1))-METHYLTRANSFERASE"/>
    <property type="match status" value="1"/>
</dbReference>
<dbReference type="GO" id="GO:0160105">
    <property type="term" value="F:tRNA (adenine(22)-N1)-methyltransferase activity"/>
    <property type="evidence" value="ECO:0007669"/>
    <property type="project" value="InterPro"/>
</dbReference>
<dbReference type="InterPro" id="IPR006901">
    <property type="entry name" value="TrmK"/>
</dbReference>
<dbReference type="EMBL" id="FOXD01000003">
    <property type="protein sequence ID" value="SFP21257.1"/>
    <property type="molecule type" value="Genomic_DNA"/>
</dbReference>
<proteinExistence type="predicted"/>
<keyword evidence="1" id="KW-0489">Methyltransferase</keyword>
<keyword evidence="1" id="KW-0808">Transferase</keyword>
<dbReference type="PIRSF" id="PIRSF018637">
    <property type="entry name" value="TrmK"/>
    <property type="match status" value="1"/>
</dbReference>
<protein>
    <submittedName>
        <fullName evidence="1">tRNA (Adenine22-N1)-methyltransferase</fullName>
    </submittedName>
</protein>
<evidence type="ECO:0000313" key="1">
    <source>
        <dbReference type="EMBL" id="SFP21257.1"/>
    </source>
</evidence>
<dbReference type="Proteomes" id="UP000198892">
    <property type="component" value="Unassembled WGS sequence"/>
</dbReference>
<organism evidence="1 2">
    <name type="scientific">Salibacterium halotolerans</name>
    <dbReference type="NCBI Taxonomy" id="1884432"/>
    <lineage>
        <taxon>Bacteria</taxon>
        <taxon>Bacillati</taxon>
        <taxon>Bacillota</taxon>
        <taxon>Bacilli</taxon>
        <taxon>Bacillales</taxon>
        <taxon>Bacillaceae</taxon>
    </lineage>
</organism>